<name>A0A4Q1SB43_9BACT</name>
<feature type="chain" id="PRO_5020719257" evidence="1">
    <location>
        <begin position="22"/>
        <end position="304"/>
    </location>
</feature>
<keyword evidence="1" id="KW-0732">Signal</keyword>
<dbReference type="InterPro" id="IPR012467">
    <property type="entry name" value="DUF1684"/>
</dbReference>
<dbReference type="OrthoDB" id="5493262at2"/>
<dbReference type="Proteomes" id="UP000290253">
    <property type="component" value="Unassembled WGS sequence"/>
</dbReference>
<dbReference type="AlphaFoldDB" id="A0A4Q1SB43"/>
<evidence type="ECO:0000313" key="3">
    <source>
        <dbReference type="Proteomes" id="UP000290253"/>
    </source>
</evidence>
<feature type="signal peptide" evidence="1">
    <location>
        <begin position="1"/>
        <end position="21"/>
    </location>
</feature>
<keyword evidence="3" id="KW-1185">Reference proteome</keyword>
<dbReference type="Pfam" id="PF07920">
    <property type="entry name" value="DUF1684"/>
    <property type="match status" value="1"/>
</dbReference>
<gene>
    <name evidence="2" type="ORF">ESZ00_14880</name>
</gene>
<protein>
    <submittedName>
        <fullName evidence="2">DUF1684 domain-containing protein</fullName>
    </submittedName>
</protein>
<evidence type="ECO:0000313" key="2">
    <source>
        <dbReference type="EMBL" id="RXS94364.1"/>
    </source>
</evidence>
<organism evidence="2 3">
    <name type="scientific">Silvibacterium dinghuense</name>
    <dbReference type="NCBI Taxonomy" id="1560006"/>
    <lineage>
        <taxon>Bacteria</taxon>
        <taxon>Pseudomonadati</taxon>
        <taxon>Acidobacteriota</taxon>
        <taxon>Terriglobia</taxon>
        <taxon>Terriglobales</taxon>
        <taxon>Acidobacteriaceae</taxon>
        <taxon>Silvibacterium</taxon>
    </lineage>
</organism>
<dbReference type="EMBL" id="SDMK01000003">
    <property type="protein sequence ID" value="RXS94364.1"/>
    <property type="molecule type" value="Genomic_DNA"/>
</dbReference>
<proteinExistence type="predicted"/>
<dbReference type="PANTHER" id="PTHR41913">
    <property type="entry name" value="DUF1684 DOMAIN-CONTAINING PROTEIN"/>
    <property type="match status" value="1"/>
</dbReference>
<dbReference type="PANTHER" id="PTHR41913:SF1">
    <property type="entry name" value="DUF1684 DOMAIN-CONTAINING PROTEIN"/>
    <property type="match status" value="1"/>
</dbReference>
<sequence length="304" mass="33016">MNVSRVLAALAVSAITLLGVAETPSTWKSDLLSWRAQHEHGLASPNGWLTLVGLDWLKPGENTIGAAGDNQLQLPGTAPAHLGVIELNGGTIRLKPPAGGFPSDLEVNGAPATATILSDDHTEHPTTVSIGSLSFYVIHRSDRYAIRIKDTKAPTLVNFHGLHWYEANPRYIVHARWVPYHPHQTLRVPSIVGTINEMDVPGEADFTVEGKTVKLLPVVEGESDKKLFFIVRDATSGKTSYGAARFLYTDLPDHGLDQSGTLTLDFNRLQNPPCAYTPYATCPLPPPQNRLAVALPVGEEKYSH</sequence>
<comment type="caution">
    <text evidence="2">The sequence shown here is derived from an EMBL/GenBank/DDBJ whole genome shotgun (WGS) entry which is preliminary data.</text>
</comment>
<reference evidence="2 3" key="1">
    <citation type="journal article" date="2016" name="Int. J. Syst. Evol. Microbiol.">
        <title>Acidipila dinghuensis sp. nov., an acidobacterium isolated from forest soil.</title>
        <authorList>
            <person name="Jiang Y.W."/>
            <person name="Wang J."/>
            <person name="Chen M.H."/>
            <person name="Lv Y.Y."/>
            <person name="Qiu L.H."/>
        </authorList>
    </citation>
    <scope>NUCLEOTIDE SEQUENCE [LARGE SCALE GENOMIC DNA]</scope>
    <source>
        <strain evidence="2 3">DHOF10</strain>
    </source>
</reference>
<dbReference type="RefSeq" id="WP_129209102.1">
    <property type="nucleotide sequence ID" value="NZ_BMGU01000005.1"/>
</dbReference>
<accession>A0A4Q1SB43</accession>
<evidence type="ECO:0000256" key="1">
    <source>
        <dbReference type="SAM" id="SignalP"/>
    </source>
</evidence>